<comment type="caution">
    <text evidence="5">The sequence shown here is derived from an EMBL/GenBank/DDBJ whole genome shotgun (WGS) entry which is preliminary data.</text>
</comment>
<dbReference type="Proteomes" id="UP001172457">
    <property type="component" value="Chromosome 3"/>
</dbReference>
<feature type="domain" description="Terpene synthase N-terminal" evidence="3">
    <location>
        <begin position="72"/>
        <end position="247"/>
    </location>
</feature>
<dbReference type="InterPro" id="IPR036965">
    <property type="entry name" value="Terpene_synth_N_sf"/>
</dbReference>
<dbReference type="Gene3D" id="1.50.10.130">
    <property type="entry name" value="Terpene synthase, N-terminal domain"/>
    <property type="match status" value="1"/>
</dbReference>
<name>A0AA38TUJ6_9ASTR</name>
<comment type="cofactor">
    <cofactor evidence="1">
        <name>Mg(2+)</name>
        <dbReference type="ChEBI" id="CHEBI:18420"/>
    </cofactor>
</comment>
<dbReference type="SUPFAM" id="SSF48576">
    <property type="entry name" value="Terpenoid synthases"/>
    <property type="match status" value="1"/>
</dbReference>
<dbReference type="PANTHER" id="PTHR31225">
    <property type="entry name" value="OS04G0344100 PROTEIN-RELATED"/>
    <property type="match status" value="1"/>
</dbReference>
<keyword evidence="6" id="KW-1185">Reference proteome</keyword>
<evidence type="ECO:0000259" key="4">
    <source>
        <dbReference type="Pfam" id="PF03936"/>
    </source>
</evidence>
<dbReference type="Pfam" id="PF01397">
    <property type="entry name" value="Terpene_synth"/>
    <property type="match status" value="1"/>
</dbReference>
<accession>A0AA38TUJ6</accession>
<evidence type="ECO:0000313" key="6">
    <source>
        <dbReference type="Proteomes" id="UP001172457"/>
    </source>
</evidence>
<dbReference type="EMBL" id="JARYMX010000003">
    <property type="protein sequence ID" value="KAJ9557892.1"/>
    <property type="molecule type" value="Genomic_DNA"/>
</dbReference>
<feature type="domain" description="Terpene synthase metal-binding" evidence="4">
    <location>
        <begin position="304"/>
        <end position="543"/>
    </location>
</feature>
<dbReference type="InterPro" id="IPR008949">
    <property type="entry name" value="Isoprenoid_synthase_dom_sf"/>
</dbReference>
<dbReference type="GO" id="GO:0016102">
    <property type="term" value="P:diterpenoid biosynthetic process"/>
    <property type="evidence" value="ECO:0007669"/>
    <property type="project" value="InterPro"/>
</dbReference>
<dbReference type="PANTHER" id="PTHR31225:SF254">
    <property type="entry name" value="LYASE"/>
    <property type="match status" value="1"/>
</dbReference>
<sequence>MRENQSQPHIFGTHSINTVNSYSFSINNHGLVIALVKFKEMATAKDNTTISANANTTLEFARPLANFPPSAWGDHFLSFSLDNSKLEAYGKAMGEPKEDLRRLIINHTIDSNAKLSLIYSLYRLGLAYLFKEEIREQLEKLFNELKLQDYHDIDDLYTISIHFQVFRLHGYKVSCDVFNKFMDSALGAFKEDITTDVRGMLAFYESTQLRIRGEYILDEAFTFTEAKLKNIEKTLEGNLLRQVKRALSRPLHRGMPIVEARFYLLNYEEECSVYDSLLKLANAHFEYLQLLHNEELRIISQWWKDMSFHVITPFARDRVPELYMWILGLSFEPYYSQARIMTTKIITFVCVLDDTCDAYSTIEEFRLFTHAINRWEASAMEELPEYMKPFYKIILDEYAGFEEQLAKEGRENVIDSSKQAFKNLAKAYLEEAEWRLIEKVPPFEDYTKNGVTTSSYDLLSISALMGMGKIATEEALTWYKGHPDIMKTSGLIGRLRDDLVSFEFERERGSSITSIEAYIKTYGVSETEAVEGVKKIIENAWKDINDGCLQPREVEMDVLAPIVNLAKMSDVTYQYNDGFTFPETFKEYITLLLIAPVHAI</sequence>
<reference evidence="5" key="1">
    <citation type="submission" date="2023-03" db="EMBL/GenBank/DDBJ databases">
        <title>Chromosome-scale reference genome and RAD-based genetic map of yellow starthistle (Centaurea solstitialis) reveal putative structural variation and QTLs associated with invader traits.</title>
        <authorList>
            <person name="Reatini B."/>
            <person name="Cang F.A."/>
            <person name="Jiang Q."/>
            <person name="Mckibben M.T.W."/>
            <person name="Barker M.S."/>
            <person name="Rieseberg L.H."/>
            <person name="Dlugosch K.M."/>
        </authorList>
    </citation>
    <scope>NUCLEOTIDE SEQUENCE</scope>
    <source>
        <strain evidence="5">CAN-66</strain>
        <tissue evidence="5">Leaf</tissue>
    </source>
</reference>
<dbReference type="FunFam" id="1.10.600.10:FF:000007">
    <property type="entry name" value="Isoprene synthase, chloroplastic"/>
    <property type="match status" value="1"/>
</dbReference>
<dbReference type="Gene3D" id="1.10.600.10">
    <property type="entry name" value="Farnesyl Diphosphate Synthase"/>
    <property type="match status" value="1"/>
</dbReference>
<dbReference type="InterPro" id="IPR050148">
    <property type="entry name" value="Terpene_synthase-like"/>
</dbReference>
<dbReference type="SFLD" id="SFLDG01019">
    <property type="entry name" value="Terpene_Cyclase_Like_1_C_Termi"/>
    <property type="match status" value="1"/>
</dbReference>
<dbReference type="Pfam" id="PF03936">
    <property type="entry name" value="Terpene_synth_C"/>
    <property type="match status" value="1"/>
</dbReference>
<dbReference type="GO" id="GO:0000287">
    <property type="term" value="F:magnesium ion binding"/>
    <property type="evidence" value="ECO:0007669"/>
    <property type="project" value="InterPro"/>
</dbReference>
<dbReference type="FunFam" id="1.50.10.130:FF:000001">
    <property type="entry name" value="Isoprene synthase, chloroplastic"/>
    <property type="match status" value="1"/>
</dbReference>
<evidence type="ECO:0000256" key="1">
    <source>
        <dbReference type="ARBA" id="ARBA00001946"/>
    </source>
</evidence>
<protein>
    <submittedName>
        <fullName evidence="5">Uncharacterized protein</fullName>
    </submittedName>
</protein>
<dbReference type="InterPro" id="IPR001906">
    <property type="entry name" value="Terpene_synth_N"/>
</dbReference>
<dbReference type="GO" id="GO:0010333">
    <property type="term" value="F:terpene synthase activity"/>
    <property type="evidence" value="ECO:0007669"/>
    <property type="project" value="InterPro"/>
</dbReference>
<organism evidence="5 6">
    <name type="scientific">Centaurea solstitialis</name>
    <name type="common">yellow star-thistle</name>
    <dbReference type="NCBI Taxonomy" id="347529"/>
    <lineage>
        <taxon>Eukaryota</taxon>
        <taxon>Viridiplantae</taxon>
        <taxon>Streptophyta</taxon>
        <taxon>Embryophyta</taxon>
        <taxon>Tracheophyta</taxon>
        <taxon>Spermatophyta</taxon>
        <taxon>Magnoliopsida</taxon>
        <taxon>eudicotyledons</taxon>
        <taxon>Gunneridae</taxon>
        <taxon>Pentapetalae</taxon>
        <taxon>asterids</taxon>
        <taxon>campanulids</taxon>
        <taxon>Asterales</taxon>
        <taxon>Asteraceae</taxon>
        <taxon>Carduoideae</taxon>
        <taxon>Cardueae</taxon>
        <taxon>Centaureinae</taxon>
        <taxon>Centaurea</taxon>
    </lineage>
</organism>
<dbReference type="InterPro" id="IPR034741">
    <property type="entry name" value="Terpene_cyclase-like_1_C"/>
</dbReference>
<dbReference type="AlphaFoldDB" id="A0AA38TUJ6"/>
<evidence type="ECO:0000313" key="5">
    <source>
        <dbReference type="EMBL" id="KAJ9557892.1"/>
    </source>
</evidence>
<dbReference type="SFLD" id="SFLDS00005">
    <property type="entry name" value="Isoprenoid_Synthase_Type_I"/>
    <property type="match status" value="1"/>
</dbReference>
<dbReference type="CDD" id="cd00684">
    <property type="entry name" value="Terpene_cyclase_plant_C1"/>
    <property type="match status" value="1"/>
</dbReference>
<proteinExistence type="predicted"/>
<dbReference type="InterPro" id="IPR044814">
    <property type="entry name" value="Terpene_cyclase_plant_C1"/>
</dbReference>
<gene>
    <name evidence="5" type="ORF">OSB04_012506</name>
</gene>
<evidence type="ECO:0000259" key="3">
    <source>
        <dbReference type="Pfam" id="PF01397"/>
    </source>
</evidence>
<dbReference type="InterPro" id="IPR008930">
    <property type="entry name" value="Terpenoid_cyclase/PrenylTrfase"/>
</dbReference>
<keyword evidence="2" id="KW-0479">Metal-binding</keyword>
<evidence type="ECO:0000256" key="2">
    <source>
        <dbReference type="ARBA" id="ARBA00022723"/>
    </source>
</evidence>
<dbReference type="InterPro" id="IPR005630">
    <property type="entry name" value="Terpene_synthase_metal-bd"/>
</dbReference>
<dbReference type="SUPFAM" id="SSF48239">
    <property type="entry name" value="Terpenoid cyclases/Protein prenyltransferases"/>
    <property type="match status" value="1"/>
</dbReference>